<accession>A0A931J4G3</accession>
<dbReference type="CDD" id="cd02440">
    <property type="entry name" value="AdoMet_MTases"/>
    <property type="match status" value="1"/>
</dbReference>
<evidence type="ECO:0000256" key="1">
    <source>
        <dbReference type="SAM" id="MobiDB-lite"/>
    </source>
</evidence>
<feature type="compositionally biased region" description="Polar residues" evidence="1">
    <location>
        <begin position="1"/>
        <end position="11"/>
    </location>
</feature>
<gene>
    <name evidence="2" type="ORF">I7X39_07280</name>
</gene>
<keyword evidence="2" id="KW-0808">Transferase</keyword>
<reference evidence="2" key="1">
    <citation type="submission" date="2020-12" db="EMBL/GenBank/DDBJ databases">
        <title>The genome sequence of Inhella sp. 1Y17.</title>
        <authorList>
            <person name="Liu Y."/>
        </authorList>
    </citation>
    <scope>NUCLEOTIDE SEQUENCE</scope>
    <source>
        <strain evidence="2">1Y17</strain>
    </source>
</reference>
<keyword evidence="3" id="KW-1185">Reference proteome</keyword>
<name>A0A931J4G3_9BURK</name>
<feature type="region of interest" description="Disordered" evidence="1">
    <location>
        <begin position="1"/>
        <end position="23"/>
    </location>
</feature>
<dbReference type="Gene3D" id="3.40.50.150">
    <property type="entry name" value="Vaccinia Virus protein VP39"/>
    <property type="match status" value="1"/>
</dbReference>
<dbReference type="AlphaFoldDB" id="A0A931J4G3"/>
<dbReference type="EMBL" id="JAEDAK010000004">
    <property type="protein sequence ID" value="MBH9576702.1"/>
    <property type="molecule type" value="Genomic_DNA"/>
</dbReference>
<dbReference type="RefSeq" id="WP_198110321.1">
    <property type="nucleotide sequence ID" value="NZ_JAEDAK010000004.1"/>
</dbReference>
<sequence>MSLSAYRSSPAEQERTRDLLSLSPGSGRRALDIGARDGHFSRLLAERFQEVVALDLQRPEFEHPGVLTVQGDLTALDFPDGAFDFVLCAEVLEHIPPQLLHQACHELQRVCSGRLLIGVPNGQDLRVGRTTCARCGGFNPPWGHVNRFNASSLAALFPQFRVAAHHLVGHTRERSNALSAWLMDLAGNPYGTYAQQEPCVHCGGGIGAPAPRSLGQKVLTKLAFWARWPSEALHPPRGNWLHLLLERR</sequence>
<proteinExistence type="predicted"/>
<evidence type="ECO:0000313" key="3">
    <source>
        <dbReference type="Proteomes" id="UP000613266"/>
    </source>
</evidence>
<dbReference type="InterPro" id="IPR029063">
    <property type="entry name" value="SAM-dependent_MTases_sf"/>
</dbReference>
<comment type="caution">
    <text evidence="2">The sequence shown here is derived from an EMBL/GenBank/DDBJ whole genome shotgun (WGS) entry which is preliminary data.</text>
</comment>
<dbReference type="Pfam" id="PF13489">
    <property type="entry name" value="Methyltransf_23"/>
    <property type="match status" value="1"/>
</dbReference>
<dbReference type="GO" id="GO:0008168">
    <property type="term" value="F:methyltransferase activity"/>
    <property type="evidence" value="ECO:0007669"/>
    <property type="project" value="UniProtKB-KW"/>
</dbReference>
<protein>
    <submittedName>
        <fullName evidence="2">Class I SAM-dependent methyltransferase</fullName>
    </submittedName>
</protein>
<dbReference type="Proteomes" id="UP000613266">
    <property type="component" value="Unassembled WGS sequence"/>
</dbReference>
<keyword evidence="2" id="KW-0489">Methyltransferase</keyword>
<dbReference type="GO" id="GO:0032259">
    <property type="term" value="P:methylation"/>
    <property type="evidence" value="ECO:0007669"/>
    <property type="project" value="UniProtKB-KW"/>
</dbReference>
<organism evidence="2 3">
    <name type="scientific">Inhella proteolytica</name>
    <dbReference type="NCBI Taxonomy" id="2795029"/>
    <lineage>
        <taxon>Bacteria</taxon>
        <taxon>Pseudomonadati</taxon>
        <taxon>Pseudomonadota</taxon>
        <taxon>Betaproteobacteria</taxon>
        <taxon>Burkholderiales</taxon>
        <taxon>Sphaerotilaceae</taxon>
        <taxon>Inhella</taxon>
    </lineage>
</organism>
<evidence type="ECO:0000313" key="2">
    <source>
        <dbReference type="EMBL" id="MBH9576702.1"/>
    </source>
</evidence>
<dbReference type="SUPFAM" id="SSF53335">
    <property type="entry name" value="S-adenosyl-L-methionine-dependent methyltransferases"/>
    <property type="match status" value="1"/>
</dbReference>